<proteinExistence type="predicted"/>
<name>A0AAE0ZZZ4_9GAST</name>
<protein>
    <submittedName>
        <fullName evidence="1">Uncharacterized protein</fullName>
    </submittedName>
</protein>
<sequence>MERGGRILPMKSKAVQVEKADQVSHAKVNKQVAGTAAYLIKSVEAEGSTHMDLFGIPVAPNCLKSSKSPWTRYASDSLSSSPGH</sequence>
<evidence type="ECO:0000313" key="2">
    <source>
        <dbReference type="Proteomes" id="UP001283361"/>
    </source>
</evidence>
<keyword evidence="2" id="KW-1185">Reference proteome</keyword>
<evidence type="ECO:0000313" key="1">
    <source>
        <dbReference type="EMBL" id="KAK3778700.1"/>
    </source>
</evidence>
<reference evidence="1" key="1">
    <citation type="journal article" date="2023" name="G3 (Bethesda)">
        <title>A reference genome for the long-term kleptoplast-retaining sea slug Elysia crispata morphotype clarki.</title>
        <authorList>
            <person name="Eastman K.E."/>
            <person name="Pendleton A.L."/>
            <person name="Shaikh M.A."/>
            <person name="Suttiyut T."/>
            <person name="Ogas R."/>
            <person name="Tomko P."/>
            <person name="Gavelis G."/>
            <person name="Widhalm J.R."/>
            <person name="Wisecaver J.H."/>
        </authorList>
    </citation>
    <scope>NUCLEOTIDE SEQUENCE</scope>
    <source>
        <strain evidence="1">ECLA1</strain>
    </source>
</reference>
<accession>A0AAE0ZZZ4</accession>
<dbReference type="Proteomes" id="UP001283361">
    <property type="component" value="Unassembled WGS sequence"/>
</dbReference>
<dbReference type="EMBL" id="JAWDGP010002895">
    <property type="protein sequence ID" value="KAK3778700.1"/>
    <property type="molecule type" value="Genomic_DNA"/>
</dbReference>
<comment type="caution">
    <text evidence="1">The sequence shown here is derived from an EMBL/GenBank/DDBJ whole genome shotgun (WGS) entry which is preliminary data.</text>
</comment>
<gene>
    <name evidence="1" type="ORF">RRG08_012973</name>
</gene>
<dbReference type="AlphaFoldDB" id="A0AAE0ZZZ4"/>
<organism evidence="1 2">
    <name type="scientific">Elysia crispata</name>
    <name type="common">lettuce slug</name>
    <dbReference type="NCBI Taxonomy" id="231223"/>
    <lineage>
        <taxon>Eukaryota</taxon>
        <taxon>Metazoa</taxon>
        <taxon>Spiralia</taxon>
        <taxon>Lophotrochozoa</taxon>
        <taxon>Mollusca</taxon>
        <taxon>Gastropoda</taxon>
        <taxon>Heterobranchia</taxon>
        <taxon>Euthyneura</taxon>
        <taxon>Panpulmonata</taxon>
        <taxon>Sacoglossa</taxon>
        <taxon>Placobranchoidea</taxon>
        <taxon>Plakobranchidae</taxon>
        <taxon>Elysia</taxon>
    </lineage>
</organism>